<keyword evidence="9" id="KW-1133">Transmembrane helix</keyword>
<evidence type="ECO:0000256" key="2">
    <source>
        <dbReference type="ARBA" id="ARBA00012438"/>
    </source>
</evidence>
<evidence type="ECO:0000256" key="4">
    <source>
        <dbReference type="ARBA" id="ARBA00022679"/>
    </source>
</evidence>
<keyword evidence="3" id="KW-0597">Phosphoprotein</keyword>
<dbReference type="CDD" id="cd16917">
    <property type="entry name" value="HATPase_UhpB-NarQ-NarX-like"/>
    <property type="match status" value="1"/>
</dbReference>
<evidence type="ECO:0000313" key="12">
    <source>
        <dbReference type="EMBL" id="NUW31626.1"/>
    </source>
</evidence>
<dbReference type="EMBL" id="JABWGN010000003">
    <property type="protein sequence ID" value="NUW31626.1"/>
    <property type="molecule type" value="Genomic_DNA"/>
</dbReference>
<keyword evidence="5" id="KW-0547">Nucleotide-binding</keyword>
<dbReference type="Proteomes" id="UP000586042">
    <property type="component" value="Unassembled WGS sequence"/>
</dbReference>
<dbReference type="GO" id="GO:0016020">
    <property type="term" value="C:membrane"/>
    <property type="evidence" value="ECO:0007669"/>
    <property type="project" value="InterPro"/>
</dbReference>
<feature type="transmembrane region" description="Helical" evidence="9">
    <location>
        <begin position="39"/>
        <end position="55"/>
    </location>
</feature>
<feature type="domain" description="Histidine kinase/HSP90-like ATPase" evidence="10">
    <location>
        <begin position="288"/>
        <end position="377"/>
    </location>
</feature>
<dbReference type="RefSeq" id="WP_175589064.1">
    <property type="nucleotide sequence ID" value="NZ_JABWGN010000003.1"/>
</dbReference>
<dbReference type="InterPro" id="IPR050482">
    <property type="entry name" value="Sensor_HK_TwoCompSys"/>
</dbReference>
<sequence>MLHRRPPTPVDWLVAAVVGLFAVAEEVSGRSMAPSREYLPLWVAGGVVTAVGVLFRRRAPFGVLAVYSAVNVALFALLRENAAAWQFYTQLVLLFTLLSEVRPRGVKAAVGVVATGAYVVAMMLTSSPPAGWGDVAVALVMTMIAAGAGLAVRRHRVLAVLAAERGELLAREAVADERARIARELHDIVAHSVSVMTMQTGGVRLLLREDQDRERDVLTTVEETGRGALEELRRMLGLLRGPEGGGTVPQAGLDRLGDLLEQVRAAGLDVRLDVRGEPVPLPAGLDLSAYRIVQEALTNTLKHAGPTRAAVTVAHRPGELRLEIVDEGPREGRAPARGAGAGGHGLIGMRERVALFQGTLTAGPDGSGGFAVRAVLPR</sequence>
<feature type="transmembrane region" description="Helical" evidence="9">
    <location>
        <begin position="108"/>
        <end position="126"/>
    </location>
</feature>
<dbReference type="PANTHER" id="PTHR24421">
    <property type="entry name" value="NITRATE/NITRITE SENSOR PROTEIN NARX-RELATED"/>
    <property type="match status" value="1"/>
</dbReference>
<gene>
    <name evidence="12" type="ORF">HTZ77_09325</name>
</gene>
<feature type="domain" description="Signal transduction histidine kinase subgroup 3 dimerisation and phosphoacceptor" evidence="11">
    <location>
        <begin position="177"/>
        <end position="243"/>
    </location>
</feature>
<dbReference type="SUPFAM" id="SSF55874">
    <property type="entry name" value="ATPase domain of HSP90 chaperone/DNA topoisomerase II/histidine kinase"/>
    <property type="match status" value="1"/>
</dbReference>
<dbReference type="Gene3D" id="3.30.565.10">
    <property type="entry name" value="Histidine kinase-like ATPase, C-terminal domain"/>
    <property type="match status" value="1"/>
</dbReference>
<feature type="transmembrane region" description="Helical" evidence="9">
    <location>
        <begin position="62"/>
        <end position="78"/>
    </location>
</feature>
<evidence type="ECO:0000256" key="6">
    <source>
        <dbReference type="ARBA" id="ARBA00022777"/>
    </source>
</evidence>
<reference evidence="12 13" key="1">
    <citation type="submission" date="2020-06" db="EMBL/GenBank/DDBJ databases">
        <title>Nonomuraea sp. SMC257, a novel actinomycete isolated from soil.</title>
        <authorList>
            <person name="Chanama M."/>
        </authorList>
    </citation>
    <scope>NUCLEOTIDE SEQUENCE [LARGE SCALE GENOMIC DNA]</scope>
    <source>
        <strain evidence="12 13">SMC257</strain>
    </source>
</reference>
<keyword evidence="9" id="KW-0472">Membrane</keyword>
<dbReference type="InterPro" id="IPR011712">
    <property type="entry name" value="Sig_transdc_His_kin_sub3_dim/P"/>
</dbReference>
<keyword evidence="7" id="KW-0067">ATP-binding</keyword>
<keyword evidence="13" id="KW-1185">Reference proteome</keyword>
<feature type="transmembrane region" description="Helical" evidence="9">
    <location>
        <begin position="84"/>
        <end position="101"/>
    </location>
</feature>
<dbReference type="GO" id="GO:0005524">
    <property type="term" value="F:ATP binding"/>
    <property type="evidence" value="ECO:0007669"/>
    <property type="project" value="UniProtKB-KW"/>
</dbReference>
<dbReference type="GO" id="GO:0000155">
    <property type="term" value="F:phosphorelay sensor kinase activity"/>
    <property type="evidence" value="ECO:0007669"/>
    <property type="project" value="InterPro"/>
</dbReference>
<organism evidence="12 13">
    <name type="scientific">Nonomuraea montanisoli</name>
    <dbReference type="NCBI Taxonomy" id="2741721"/>
    <lineage>
        <taxon>Bacteria</taxon>
        <taxon>Bacillati</taxon>
        <taxon>Actinomycetota</taxon>
        <taxon>Actinomycetes</taxon>
        <taxon>Streptosporangiales</taxon>
        <taxon>Streptosporangiaceae</taxon>
        <taxon>Nonomuraea</taxon>
    </lineage>
</organism>
<evidence type="ECO:0000256" key="7">
    <source>
        <dbReference type="ARBA" id="ARBA00022840"/>
    </source>
</evidence>
<keyword evidence="4" id="KW-0808">Transferase</keyword>
<dbReference type="Pfam" id="PF02518">
    <property type="entry name" value="HATPase_c"/>
    <property type="match status" value="1"/>
</dbReference>
<evidence type="ECO:0000256" key="5">
    <source>
        <dbReference type="ARBA" id="ARBA00022741"/>
    </source>
</evidence>
<comment type="caution">
    <text evidence="12">The sequence shown here is derived from an EMBL/GenBank/DDBJ whole genome shotgun (WGS) entry which is preliminary data.</text>
</comment>
<dbReference type="GO" id="GO:0046983">
    <property type="term" value="F:protein dimerization activity"/>
    <property type="evidence" value="ECO:0007669"/>
    <property type="project" value="InterPro"/>
</dbReference>
<name>A0A7Y6I540_9ACTN</name>
<dbReference type="AlphaFoldDB" id="A0A7Y6I540"/>
<keyword evidence="9" id="KW-0812">Transmembrane</keyword>
<evidence type="ECO:0000256" key="8">
    <source>
        <dbReference type="ARBA" id="ARBA00023012"/>
    </source>
</evidence>
<accession>A0A7Y6I540</accession>
<comment type="catalytic activity">
    <reaction evidence="1">
        <text>ATP + protein L-histidine = ADP + protein N-phospho-L-histidine.</text>
        <dbReference type="EC" id="2.7.13.3"/>
    </reaction>
</comment>
<evidence type="ECO:0000256" key="1">
    <source>
        <dbReference type="ARBA" id="ARBA00000085"/>
    </source>
</evidence>
<dbReference type="Gene3D" id="1.20.5.1930">
    <property type="match status" value="1"/>
</dbReference>
<dbReference type="EC" id="2.7.13.3" evidence="2"/>
<evidence type="ECO:0000256" key="9">
    <source>
        <dbReference type="SAM" id="Phobius"/>
    </source>
</evidence>
<dbReference type="InterPro" id="IPR003594">
    <property type="entry name" value="HATPase_dom"/>
</dbReference>
<protein>
    <recommendedName>
        <fullName evidence="2">histidine kinase</fullName>
        <ecNumber evidence="2">2.7.13.3</ecNumber>
    </recommendedName>
</protein>
<evidence type="ECO:0000259" key="11">
    <source>
        <dbReference type="Pfam" id="PF07730"/>
    </source>
</evidence>
<keyword evidence="6 12" id="KW-0418">Kinase</keyword>
<evidence type="ECO:0000313" key="13">
    <source>
        <dbReference type="Proteomes" id="UP000586042"/>
    </source>
</evidence>
<evidence type="ECO:0000256" key="3">
    <source>
        <dbReference type="ARBA" id="ARBA00022553"/>
    </source>
</evidence>
<feature type="transmembrane region" description="Helical" evidence="9">
    <location>
        <begin position="132"/>
        <end position="152"/>
    </location>
</feature>
<dbReference type="InterPro" id="IPR036890">
    <property type="entry name" value="HATPase_C_sf"/>
</dbReference>
<keyword evidence="8" id="KW-0902">Two-component regulatory system</keyword>
<evidence type="ECO:0000259" key="10">
    <source>
        <dbReference type="Pfam" id="PF02518"/>
    </source>
</evidence>
<dbReference type="Pfam" id="PF07730">
    <property type="entry name" value="HisKA_3"/>
    <property type="match status" value="1"/>
</dbReference>
<dbReference type="PANTHER" id="PTHR24421:SF10">
    <property type="entry name" value="NITRATE_NITRITE SENSOR PROTEIN NARQ"/>
    <property type="match status" value="1"/>
</dbReference>
<proteinExistence type="predicted"/>